<protein>
    <submittedName>
        <fullName evidence="4">Protein-tyrosine phosphatase</fullName>
    </submittedName>
</protein>
<dbReference type="InterPro" id="IPR052782">
    <property type="entry name" value="Oocyte-zygote_transition_reg"/>
</dbReference>
<organism evidence="4 5">
    <name type="scientific">Teladorsagia circumcincta</name>
    <name type="common">Brown stomach worm</name>
    <name type="synonym">Ostertagia circumcincta</name>
    <dbReference type="NCBI Taxonomy" id="45464"/>
    <lineage>
        <taxon>Eukaryota</taxon>
        <taxon>Metazoa</taxon>
        <taxon>Ecdysozoa</taxon>
        <taxon>Nematoda</taxon>
        <taxon>Chromadorea</taxon>
        <taxon>Rhabditida</taxon>
        <taxon>Rhabditina</taxon>
        <taxon>Rhabditomorpha</taxon>
        <taxon>Strongyloidea</taxon>
        <taxon>Trichostrongylidae</taxon>
        <taxon>Teladorsagia</taxon>
    </lineage>
</organism>
<dbReference type="EMBL" id="KZ346487">
    <property type="protein sequence ID" value="PIO69865.1"/>
    <property type="molecule type" value="Genomic_DNA"/>
</dbReference>
<sequence>MAAAVPPKLLGQKTTLKNVKAYARKCPRPKKPRPELAPSSAPAPEEQIGTDDTDEELMGDPIDMLSTVDAPVFRRRAADPRVAFAQMILEQGALYVLKKFRRVQRYKAAELTFRAFTENADKNRGREMQVRHLQYTSWPDHSSPIKTDAALELHREISACRPEHPILIHCSAGVGRSCTLVGVEMMLERVLKRRFQSGAAIVRTMRRSRAGAVQKAIQFLFMHYVVLDLFCQEGVFSSENSLMTSFRESYETLIIKAEELRKKREKESSQPPKNNLRPKIEQCPT</sequence>
<dbReference type="PANTHER" id="PTHR46163">
    <property type="entry name" value="TYROSINE-PROTEIN PHOSPHATASE-RELATED"/>
    <property type="match status" value="1"/>
</dbReference>
<evidence type="ECO:0000313" key="5">
    <source>
        <dbReference type="Proteomes" id="UP000230423"/>
    </source>
</evidence>
<dbReference type="Pfam" id="PF00102">
    <property type="entry name" value="Y_phosphatase"/>
    <property type="match status" value="1"/>
</dbReference>
<dbReference type="InterPro" id="IPR029021">
    <property type="entry name" value="Prot-tyrosine_phosphatase-like"/>
</dbReference>
<feature type="domain" description="Tyrosine-protein phosphatase" evidence="2">
    <location>
        <begin position="110"/>
        <end position="229"/>
    </location>
</feature>
<reference evidence="4 5" key="1">
    <citation type="submission" date="2015-09" db="EMBL/GenBank/DDBJ databases">
        <title>Draft genome of the parasitic nematode Teladorsagia circumcincta isolate WARC Sus (inbred).</title>
        <authorList>
            <person name="Mitreva M."/>
        </authorList>
    </citation>
    <scope>NUCLEOTIDE SEQUENCE [LARGE SCALE GENOMIC DNA]</scope>
    <source>
        <strain evidence="4 5">S</strain>
    </source>
</reference>
<dbReference type="AlphaFoldDB" id="A0A2G9UHZ0"/>
<dbReference type="PROSITE" id="PS50055">
    <property type="entry name" value="TYR_PHOSPHATASE_PTP"/>
    <property type="match status" value="1"/>
</dbReference>
<dbReference type="GO" id="GO:0004725">
    <property type="term" value="F:protein tyrosine phosphatase activity"/>
    <property type="evidence" value="ECO:0007669"/>
    <property type="project" value="InterPro"/>
</dbReference>
<name>A0A2G9UHZ0_TELCI</name>
<dbReference type="SMART" id="SM00404">
    <property type="entry name" value="PTPc_motif"/>
    <property type="match status" value="1"/>
</dbReference>
<evidence type="ECO:0000259" key="2">
    <source>
        <dbReference type="PROSITE" id="PS50055"/>
    </source>
</evidence>
<feature type="region of interest" description="Disordered" evidence="1">
    <location>
        <begin position="20"/>
        <end position="53"/>
    </location>
</feature>
<dbReference type="PRINTS" id="PR00700">
    <property type="entry name" value="PRTYPHPHTASE"/>
</dbReference>
<dbReference type="Proteomes" id="UP000230423">
    <property type="component" value="Unassembled WGS sequence"/>
</dbReference>
<dbReference type="OrthoDB" id="10253954at2759"/>
<evidence type="ECO:0000313" key="4">
    <source>
        <dbReference type="EMBL" id="PIO69865.1"/>
    </source>
</evidence>
<dbReference type="SUPFAM" id="SSF52799">
    <property type="entry name" value="(Phosphotyrosine protein) phosphatases II"/>
    <property type="match status" value="1"/>
</dbReference>
<feature type="compositionally biased region" description="Low complexity" evidence="1">
    <location>
        <begin position="36"/>
        <end position="46"/>
    </location>
</feature>
<evidence type="ECO:0000256" key="1">
    <source>
        <dbReference type="SAM" id="MobiDB-lite"/>
    </source>
</evidence>
<dbReference type="Gene3D" id="3.90.190.10">
    <property type="entry name" value="Protein tyrosine phosphatase superfamily"/>
    <property type="match status" value="1"/>
</dbReference>
<accession>A0A2G9UHZ0</accession>
<dbReference type="CDD" id="cd00047">
    <property type="entry name" value="PTPc"/>
    <property type="match status" value="1"/>
</dbReference>
<feature type="compositionally biased region" description="Basic residues" evidence="1">
    <location>
        <begin position="22"/>
        <end position="31"/>
    </location>
</feature>
<dbReference type="InterPro" id="IPR003595">
    <property type="entry name" value="Tyr_Pase_cat"/>
</dbReference>
<dbReference type="PROSITE" id="PS50056">
    <property type="entry name" value="TYR_PHOSPHATASE_2"/>
    <property type="match status" value="1"/>
</dbReference>
<gene>
    <name evidence="4" type="ORF">TELCIR_08302</name>
</gene>
<dbReference type="InterPro" id="IPR000387">
    <property type="entry name" value="Tyr_Pase_dom"/>
</dbReference>
<evidence type="ECO:0000259" key="3">
    <source>
        <dbReference type="PROSITE" id="PS50056"/>
    </source>
</evidence>
<keyword evidence="5" id="KW-1185">Reference proteome</keyword>
<dbReference type="SMART" id="SM00194">
    <property type="entry name" value="PTPc"/>
    <property type="match status" value="1"/>
</dbReference>
<proteinExistence type="predicted"/>
<feature type="domain" description="Tyrosine specific protein phosphatases" evidence="3">
    <location>
        <begin position="151"/>
        <end position="220"/>
    </location>
</feature>
<feature type="region of interest" description="Disordered" evidence="1">
    <location>
        <begin position="261"/>
        <end position="285"/>
    </location>
</feature>
<dbReference type="InterPro" id="IPR000242">
    <property type="entry name" value="PTP_cat"/>
</dbReference>